<dbReference type="GO" id="GO:0005509">
    <property type="term" value="F:calcium ion binding"/>
    <property type="evidence" value="ECO:0007669"/>
    <property type="project" value="InterPro"/>
</dbReference>
<feature type="signal peptide" evidence="13">
    <location>
        <begin position="1"/>
        <end position="19"/>
    </location>
</feature>
<dbReference type="InterPro" id="IPR050749">
    <property type="entry name" value="Glycosyl_Hydrolase_47"/>
</dbReference>
<dbReference type="GeneID" id="55997768"/>
<dbReference type="PRINTS" id="PR00747">
    <property type="entry name" value="GLYHDRLASE47"/>
</dbReference>
<evidence type="ECO:0000256" key="6">
    <source>
        <dbReference type="ARBA" id="ARBA00023157"/>
    </source>
</evidence>
<dbReference type="Pfam" id="PF01532">
    <property type="entry name" value="Glyco_hydro_47"/>
    <property type="match status" value="1"/>
</dbReference>
<dbReference type="FunFam" id="1.50.10.10:FF:000047">
    <property type="entry name" value="Mannosyl-oligosaccharide alpha-1,2-mannosidase"/>
    <property type="match status" value="1"/>
</dbReference>
<dbReference type="RefSeq" id="XP_035349293.1">
    <property type="nucleotide sequence ID" value="XM_035493400.1"/>
</dbReference>
<keyword evidence="8 12" id="KW-0326">Glycosidase</keyword>
<evidence type="ECO:0000256" key="13">
    <source>
        <dbReference type="SAM" id="SignalP"/>
    </source>
</evidence>
<keyword evidence="5 12" id="KW-0378">Hydrolase</keyword>
<dbReference type="Gene3D" id="1.50.10.10">
    <property type="match status" value="1"/>
</dbReference>
<accession>A0A7H8R9M5</accession>
<dbReference type="EC" id="3.2.1.-" evidence="12"/>
<dbReference type="EMBL" id="CP055902">
    <property type="protein sequence ID" value="QKX63119.1"/>
    <property type="molecule type" value="Genomic_DNA"/>
</dbReference>
<comment type="catalytic activity">
    <reaction evidence="9">
        <text>N(4)-(alpha-D-Man-(1-&gt;2)-alpha-D-Man-(1-&gt;2)-alpha-D-Man-(1-&gt;3)-[alpha-D-Man-(1-&gt;3)-[alpha-D-Man-(1-&gt;2)-alpha-D-Man-(1-&gt;6)]-alpha-D-Man-(1-&gt;6)]-beta-D-Man-(1-&gt;4)-beta-D-GlcNAc-(1-&gt;4)-beta-D-GlcNAc)-L-asparaginyl-[protein] (N-glucan mannose isomer 8A1,2,3B1,3) + 3 H2O = N(4)-(alpha-D-Man-(1-&gt;3)-[alpha-D-Man-(1-&gt;3)-[alpha-D-Man-(1-&gt;6)]-alpha-D-Man-(1-&gt;6)]-beta-D-Man-(1-&gt;4)-beta-D-GlcNAc-(1-&gt;4)-beta-D-GlcNAc)-L-asparaginyl-[protein] (N-glucan mannose isomer 5A1,2) + 3 beta-D-mannose</text>
        <dbReference type="Rhea" id="RHEA:56028"/>
        <dbReference type="Rhea" id="RHEA-COMP:14358"/>
        <dbReference type="Rhea" id="RHEA-COMP:14367"/>
        <dbReference type="ChEBI" id="CHEBI:15377"/>
        <dbReference type="ChEBI" id="CHEBI:28563"/>
        <dbReference type="ChEBI" id="CHEBI:59087"/>
        <dbReference type="ChEBI" id="CHEBI:60628"/>
        <dbReference type="EC" id="3.2.1.113"/>
    </reaction>
</comment>
<dbReference type="Proteomes" id="UP000509510">
    <property type="component" value="Chromosome V"/>
</dbReference>
<dbReference type="OrthoDB" id="8118055at2759"/>
<sequence>MRVLSISGIFLVATTQIVAGNNLNLAEERAAAVQQAFQLSWDAYYEHAFPHDQLKPVSQGADDSYGGWGATALDALDTAILMNNQQVVDQILDYVPTINFRSSSQGTVSLFETTIRYLGGLLSAYDLLNGPFSHLINDTSRATTLLTQADELAQSLKIAFNSETGMPYNGIDVGNQAIQGDPTNSLATIGTLVLEWTRLSDLTGNPEYGNLSQKAAPYLFNPQPSWASPWPGLVPNNLNISTGEFISDAINWDGGSDSYYEYLIKAYIYSPSQFSSYRDTWEAAVNSTIANLLQNTTTSSGQNLAYISTWDNGTFSSSMGHLVSFIGGNFLLGGSVLQRQDIIDYGILLTDGWYAAYSSSATKIGPGALSWNATAAADAGQSDQYDQLGFYYTAPQYVLRPETLESYYYAYRITGDQKYRDWSWEAFVGINSTCWTGSGYAEINNVDDTNQGGGFNDLQDSFLLAEVWKYAYLIQTDDAVWQVGKNGTNQFVYNTEAHPIKVKGN</sequence>
<dbReference type="GO" id="GO:0016020">
    <property type="term" value="C:membrane"/>
    <property type="evidence" value="ECO:0007669"/>
    <property type="project" value="InterPro"/>
</dbReference>
<evidence type="ECO:0000256" key="11">
    <source>
        <dbReference type="PIRSR" id="PIRSR601382-2"/>
    </source>
</evidence>
<evidence type="ECO:0000256" key="3">
    <source>
        <dbReference type="ARBA" id="ARBA00007658"/>
    </source>
</evidence>
<feature type="binding site" evidence="11">
    <location>
        <position position="495"/>
    </location>
    <ligand>
        <name>Ca(2+)</name>
        <dbReference type="ChEBI" id="CHEBI:29108"/>
    </ligand>
</feature>
<dbReference type="InterPro" id="IPR036026">
    <property type="entry name" value="Seven-hairpin_glycosidases"/>
</dbReference>
<evidence type="ECO:0000256" key="8">
    <source>
        <dbReference type="ARBA" id="ARBA00023295"/>
    </source>
</evidence>
<dbReference type="InterPro" id="IPR001382">
    <property type="entry name" value="Glyco_hydro_47"/>
</dbReference>
<comment type="catalytic activity">
    <reaction evidence="10">
        <text>N(4)-(alpha-D-Man-(1-&gt;2)-alpha-D-Man-(1-&gt;2)-alpha-D-Man-(1-&gt;3)-[alpha-D-Man-(1-&gt;2)-alpha-D-Man-(1-&gt;3)-[alpha-D-Man-(1-&gt;2)-alpha-D-Man-(1-&gt;6)]-alpha-D-Man-(1-&gt;6)]-beta-D-Man-(1-&gt;4)-beta-D-GlcNAc-(1-&gt;4)-beta-D-GlcNAc)-L-asparaginyl-[protein] (N-glucan mannose isomer 9A1,2,3B1,2,3) + 4 H2O = N(4)-(alpha-D-Man-(1-&gt;3)-[alpha-D-Man-(1-&gt;3)-[alpha-D-Man-(1-&gt;6)]-alpha-D-Man-(1-&gt;6)]-beta-D-Man-(1-&gt;4)-beta-D-GlcNAc-(1-&gt;4)-beta-D-GlcNAc)-L-asparaginyl-[protein] (N-glucan mannose isomer 5A1,2) + 4 beta-D-mannose</text>
        <dbReference type="Rhea" id="RHEA:56008"/>
        <dbReference type="Rhea" id="RHEA-COMP:14356"/>
        <dbReference type="Rhea" id="RHEA-COMP:14367"/>
        <dbReference type="ChEBI" id="CHEBI:15377"/>
        <dbReference type="ChEBI" id="CHEBI:28563"/>
        <dbReference type="ChEBI" id="CHEBI:59087"/>
        <dbReference type="ChEBI" id="CHEBI:139493"/>
        <dbReference type="EC" id="3.2.1.113"/>
    </reaction>
</comment>
<dbReference type="PANTHER" id="PTHR11742:SF101">
    <property type="entry name" value="MANNOSYL-OLIGOSACCHARIDE ALPHA-1,2-MANNOSIDASE 1B"/>
    <property type="match status" value="1"/>
</dbReference>
<dbReference type="GO" id="GO:0036503">
    <property type="term" value="P:ERAD pathway"/>
    <property type="evidence" value="ECO:0007669"/>
    <property type="project" value="UniProtKB-ARBA"/>
</dbReference>
<dbReference type="UniPathway" id="UPA00378"/>
<evidence type="ECO:0000256" key="5">
    <source>
        <dbReference type="ARBA" id="ARBA00022801"/>
    </source>
</evidence>
<keyword evidence="6" id="KW-1015">Disulfide bond</keyword>
<evidence type="ECO:0000256" key="10">
    <source>
        <dbReference type="ARBA" id="ARBA00048605"/>
    </source>
</evidence>
<dbReference type="GO" id="GO:0004571">
    <property type="term" value="F:mannosyl-oligosaccharide 1,2-alpha-mannosidase activity"/>
    <property type="evidence" value="ECO:0007669"/>
    <property type="project" value="UniProtKB-EC"/>
</dbReference>
<name>A0A7H8R9M5_TALRU</name>
<dbReference type="InterPro" id="IPR012341">
    <property type="entry name" value="6hp_glycosidase-like_sf"/>
</dbReference>
<feature type="chain" id="PRO_5029020371" description="alpha-1,2-Mannosidase" evidence="13">
    <location>
        <begin position="20"/>
        <end position="505"/>
    </location>
</feature>
<evidence type="ECO:0000256" key="12">
    <source>
        <dbReference type="RuleBase" id="RU361193"/>
    </source>
</evidence>
<dbReference type="GO" id="GO:0005783">
    <property type="term" value="C:endoplasmic reticulum"/>
    <property type="evidence" value="ECO:0007669"/>
    <property type="project" value="TreeGrafter"/>
</dbReference>
<evidence type="ECO:0000256" key="1">
    <source>
        <dbReference type="ARBA" id="ARBA00001913"/>
    </source>
</evidence>
<keyword evidence="15" id="KW-1185">Reference proteome</keyword>
<evidence type="ECO:0000313" key="15">
    <source>
        <dbReference type="Proteomes" id="UP000509510"/>
    </source>
</evidence>
<keyword evidence="7" id="KW-0325">Glycoprotein</keyword>
<dbReference type="KEGG" id="trg:TRUGW13939_10287"/>
<reference evidence="15" key="1">
    <citation type="submission" date="2020-06" db="EMBL/GenBank/DDBJ databases">
        <title>A chromosome-scale genome assembly of Talaromyces rugulosus W13939.</title>
        <authorList>
            <person name="Wang B."/>
            <person name="Guo L."/>
            <person name="Ye K."/>
            <person name="Wang L."/>
        </authorList>
    </citation>
    <scope>NUCLEOTIDE SEQUENCE [LARGE SCALE GENOMIC DNA]</scope>
    <source>
        <strain evidence="15">W13939</strain>
    </source>
</reference>
<dbReference type="GO" id="GO:0005975">
    <property type="term" value="P:carbohydrate metabolic process"/>
    <property type="evidence" value="ECO:0007669"/>
    <property type="project" value="InterPro"/>
</dbReference>
<gene>
    <name evidence="14" type="ORF">TRUGW13939_10287</name>
</gene>
<evidence type="ECO:0000256" key="4">
    <source>
        <dbReference type="ARBA" id="ARBA00022729"/>
    </source>
</evidence>
<dbReference type="AlphaFoldDB" id="A0A7H8R9M5"/>
<comment type="cofactor">
    <cofactor evidence="1 11">
        <name>Ca(2+)</name>
        <dbReference type="ChEBI" id="CHEBI:29108"/>
    </cofactor>
</comment>
<comment type="pathway">
    <text evidence="2">Protein modification; protein glycosylation.</text>
</comment>
<evidence type="ECO:0000256" key="7">
    <source>
        <dbReference type="ARBA" id="ARBA00023180"/>
    </source>
</evidence>
<protein>
    <recommendedName>
        <fullName evidence="12">alpha-1,2-Mannosidase</fullName>
        <ecNumber evidence="12">3.2.1.-</ecNumber>
    </recommendedName>
</protein>
<keyword evidence="11" id="KW-0479">Metal-binding</keyword>
<comment type="similarity">
    <text evidence="3 12">Belongs to the glycosyl hydrolase 47 family.</text>
</comment>
<dbReference type="SUPFAM" id="SSF48225">
    <property type="entry name" value="Seven-hairpin glycosidases"/>
    <property type="match status" value="1"/>
</dbReference>
<keyword evidence="4 13" id="KW-0732">Signal</keyword>
<dbReference type="PANTHER" id="PTHR11742">
    <property type="entry name" value="MANNOSYL-OLIGOSACCHARIDE ALPHA-1,2-MANNOSIDASE-RELATED"/>
    <property type="match status" value="1"/>
</dbReference>
<keyword evidence="11" id="KW-0106">Calcium</keyword>
<evidence type="ECO:0000256" key="9">
    <source>
        <dbReference type="ARBA" id="ARBA00047669"/>
    </source>
</evidence>
<proteinExistence type="inferred from homology"/>
<evidence type="ECO:0000256" key="2">
    <source>
        <dbReference type="ARBA" id="ARBA00004922"/>
    </source>
</evidence>
<evidence type="ECO:0000313" key="14">
    <source>
        <dbReference type="EMBL" id="QKX63119.1"/>
    </source>
</evidence>
<organism evidence="14 15">
    <name type="scientific">Talaromyces rugulosus</name>
    <name type="common">Penicillium rugulosum</name>
    <dbReference type="NCBI Taxonomy" id="121627"/>
    <lineage>
        <taxon>Eukaryota</taxon>
        <taxon>Fungi</taxon>
        <taxon>Dikarya</taxon>
        <taxon>Ascomycota</taxon>
        <taxon>Pezizomycotina</taxon>
        <taxon>Eurotiomycetes</taxon>
        <taxon>Eurotiomycetidae</taxon>
        <taxon>Eurotiales</taxon>
        <taxon>Trichocomaceae</taxon>
        <taxon>Talaromyces</taxon>
        <taxon>Talaromyces sect. Islandici</taxon>
    </lineage>
</organism>